<dbReference type="EMBL" id="CCSD01000049">
    <property type="protein sequence ID" value="CDZ88177.1"/>
    <property type="molecule type" value="Genomic_DNA"/>
</dbReference>
<accession>A0A098BIY4</accession>
<proteinExistence type="predicted"/>
<dbReference type="Proteomes" id="UP000042997">
    <property type="component" value="Unassembled WGS sequence"/>
</dbReference>
<reference evidence="1 2" key="1">
    <citation type="journal article" date="2014" name="Genome Announc.">
        <title>Draft Genome Sequence of Propane- and Butane-Oxidizing Actinobacterium Rhodococcus ruber IEGM 231.</title>
        <authorList>
            <person name="Ivshina I.B."/>
            <person name="Kuyukina M.S."/>
            <person name="Krivoruchko A.V."/>
            <person name="Barbe V."/>
            <person name="Fischer C."/>
        </authorList>
    </citation>
    <scope>NUCLEOTIDE SEQUENCE [LARGE SCALE GENOMIC DNA]</scope>
</reference>
<gene>
    <name evidence="1" type="ORF">RHRU231_390094</name>
</gene>
<organism evidence="1 2">
    <name type="scientific">Rhodococcus ruber</name>
    <dbReference type="NCBI Taxonomy" id="1830"/>
    <lineage>
        <taxon>Bacteria</taxon>
        <taxon>Bacillati</taxon>
        <taxon>Actinomycetota</taxon>
        <taxon>Actinomycetes</taxon>
        <taxon>Mycobacteriales</taxon>
        <taxon>Nocardiaceae</taxon>
        <taxon>Rhodococcus</taxon>
    </lineage>
</organism>
<dbReference type="AlphaFoldDB" id="A0A098BIY4"/>
<protein>
    <submittedName>
        <fullName evidence="1">Uncharacterized protein</fullName>
    </submittedName>
</protein>
<name>A0A098BIY4_9NOCA</name>
<evidence type="ECO:0000313" key="1">
    <source>
        <dbReference type="EMBL" id="CDZ88177.1"/>
    </source>
</evidence>
<evidence type="ECO:0000313" key="2">
    <source>
        <dbReference type="Proteomes" id="UP000042997"/>
    </source>
</evidence>
<sequence>MGAMAGHLFVIRGDLTHLKCNALLVPCDSNWEVIWEHWSALLPEDQFEPSYWGRRWKGRARGRTADVWTHDERRICLVVTADGRDDADWVAAGVTEAVERFATDRRLVAGRVKPLIALPLVGTGAGGFEYRRGTLIRALLPALRTVAHRADVDVALVLRDDRDHVAIQGQRSSTDWEGFAAEELRVADELGARAARQELSLFLGSGVSVPLGLPDWKGLLEEIAGEEISDYTPEKAPAIAQELEARIGRGPLEAEIMRKVAVSGCAPAHLLLAGLAVRQNVTTNYDAAYELAFDGSIGSAAYRVMTRQIADQPAPWLLKLHGDVRRPSSIVVTENDYRRLETHHSATLAVVESLLMTSHLVFVGYSLADQDFADAVDRVRRVRSLAGAGGERNLATVLALHPDSVSTHQGFTTVPMSSTGSARDAARRLEIFLDRMSWAAARHSSRSDAYLLDPDYADLFEDDHPSVRLREVLEPLVALPANDPARRSSGWRRVEEMLTELGGRPRVAEQR</sequence>
<dbReference type="OrthoDB" id="5241047at2"/>
<dbReference type="SUPFAM" id="SSF52467">
    <property type="entry name" value="DHS-like NAD/FAD-binding domain"/>
    <property type="match status" value="1"/>
</dbReference>
<dbReference type="InterPro" id="IPR029035">
    <property type="entry name" value="DHS-like_NAD/FAD-binding_dom"/>
</dbReference>
<dbReference type="Pfam" id="PF13289">
    <property type="entry name" value="SIR2_2"/>
    <property type="match status" value="1"/>
</dbReference>